<proteinExistence type="inferred from homology"/>
<dbReference type="Proteomes" id="UP001208017">
    <property type="component" value="Unassembled WGS sequence"/>
</dbReference>
<keyword evidence="6 9" id="KW-1133">Transmembrane helix</keyword>
<keyword evidence="7 9" id="KW-0472">Membrane</keyword>
<organism evidence="10 11">
    <name type="scientific">Tumebacillus lacus</name>
    <dbReference type="NCBI Taxonomy" id="2995335"/>
    <lineage>
        <taxon>Bacteria</taxon>
        <taxon>Bacillati</taxon>
        <taxon>Bacillota</taxon>
        <taxon>Bacilli</taxon>
        <taxon>Bacillales</taxon>
        <taxon>Alicyclobacillaceae</taxon>
        <taxon>Tumebacillus</taxon>
    </lineage>
</organism>
<feature type="transmembrane region" description="Helical" evidence="9">
    <location>
        <begin position="21"/>
        <end position="43"/>
    </location>
</feature>
<feature type="transmembrane region" description="Helical" evidence="9">
    <location>
        <begin position="194"/>
        <end position="212"/>
    </location>
</feature>
<evidence type="ECO:0000256" key="9">
    <source>
        <dbReference type="SAM" id="Phobius"/>
    </source>
</evidence>
<accession>A0ABT3X7Y8</accession>
<sequence>MEGRVDGRMARSLPSGSEWRQGVLDAAPIAMSVLLFGAIYGMLSLQAGLTAWESLAMSLIVYAGAAQFAALSMLSGDAGFWAIVLATFFINSRHFLIGLSMSPYYKSFSGRFTSGMAFFLIDESYAIMLNRFREHAPNKGYIAAVGLMLYGCWNVGTVLGTAAGKWIPDPQALGLGMSFTLMFLALAYYQLYSWLRILTFVVCGALAVWLAGVLPNGLHLLAAGVAAFAVGYLLPERSNEQSKAQAGDASDLSGEKEASGDER</sequence>
<comment type="subcellular location">
    <subcellularLocation>
        <location evidence="1">Cell membrane</location>
        <topology evidence="1">Multi-pass membrane protein</topology>
    </subcellularLocation>
</comment>
<evidence type="ECO:0000256" key="2">
    <source>
        <dbReference type="ARBA" id="ARBA00010735"/>
    </source>
</evidence>
<feature type="region of interest" description="Disordered" evidence="8">
    <location>
        <begin position="240"/>
        <end position="263"/>
    </location>
</feature>
<evidence type="ECO:0000256" key="1">
    <source>
        <dbReference type="ARBA" id="ARBA00004651"/>
    </source>
</evidence>
<evidence type="ECO:0000256" key="3">
    <source>
        <dbReference type="ARBA" id="ARBA00022448"/>
    </source>
</evidence>
<dbReference type="Pfam" id="PF03591">
    <property type="entry name" value="AzlC"/>
    <property type="match status" value="1"/>
</dbReference>
<evidence type="ECO:0000256" key="8">
    <source>
        <dbReference type="SAM" id="MobiDB-lite"/>
    </source>
</evidence>
<keyword evidence="4" id="KW-1003">Cell membrane</keyword>
<evidence type="ECO:0000313" key="10">
    <source>
        <dbReference type="EMBL" id="MCX7571720.1"/>
    </source>
</evidence>
<feature type="transmembrane region" description="Helical" evidence="9">
    <location>
        <begin position="218"/>
        <end position="235"/>
    </location>
</feature>
<reference evidence="10 11" key="1">
    <citation type="submission" date="2022-11" db="EMBL/GenBank/DDBJ databases">
        <title>Study of microbial diversity in lake waters.</title>
        <authorList>
            <person name="Zhang J."/>
        </authorList>
    </citation>
    <scope>NUCLEOTIDE SEQUENCE [LARGE SCALE GENOMIC DNA]</scope>
    <source>
        <strain evidence="10 11">DT12</strain>
    </source>
</reference>
<keyword evidence="11" id="KW-1185">Reference proteome</keyword>
<evidence type="ECO:0000256" key="5">
    <source>
        <dbReference type="ARBA" id="ARBA00022692"/>
    </source>
</evidence>
<dbReference type="RefSeq" id="WP_267152968.1">
    <property type="nucleotide sequence ID" value="NZ_JAPMLT010000012.1"/>
</dbReference>
<feature type="transmembrane region" description="Helical" evidence="9">
    <location>
        <begin position="108"/>
        <end position="128"/>
    </location>
</feature>
<dbReference type="PANTHER" id="PTHR34979:SF1">
    <property type="entry name" value="INNER MEMBRANE PROTEIN YGAZ"/>
    <property type="match status" value="1"/>
</dbReference>
<evidence type="ECO:0000256" key="7">
    <source>
        <dbReference type="ARBA" id="ARBA00023136"/>
    </source>
</evidence>
<feature type="transmembrane region" description="Helical" evidence="9">
    <location>
        <begin position="140"/>
        <end position="160"/>
    </location>
</feature>
<evidence type="ECO:0000256" key="6">
    <source>
        <dbReference type="ARBA" id="ARBA00022989"/>
    </source>
</evidence>
<protein>
    <submittedName>
        <fullName evidence="10">AzlC family ABC transporter permease</fullName>
    </submittedName>
</protein>
<feature type="compositionally biased region" description="Basic and acidic residues" evidence="8">
    <location>
        <begin position="253"/>
        <end position="263"/>
    </location>
</feature>
<name>A0ABT3X7Y8_9BACL</name>
<evidence type="ECO:0000313" key="11">
    <source>
        <dbReference type="Proteomes" id="UP001208017"/>
    </source>
</evidence>
<comment type="caution">
    <text evidence="10">The sequence shown here is derived from an EMBL/GenBank/DDBJ whole genome shotgun (WGS) entry which is preliminary data.</text>
</comment>
<feature type="transmembrane region" description="Helical" evidence="9">
    <location>
        <begin position="49"/>
        <end position="71"/>
    </location>
</feature>
<keyword evidence="3" id="KW-0813">Transport</keyword>
<feature type="transmembrane region" description="Helical" evidence="9">
    <location>
        <begin position="78"/>
        <end position="96"/>
    </location>
</feature>
<evidence type="ECO:0000256" key="4">
    <source>
        <dbReference type="ARBA" id="ARBA00022475"/>
    </source>
</evidence>
<dbReference type="EMBL" id="JAPMLT010000012">
    <property type="protein sequence ID" value="MCX7571720.1"/>
    <property type="molecule type" value="Genomic_DNA"/>
</dbReference>
<gene>
    <name evidence="10" type="ORF">OS242_17390</name>
</gene>
<feature type="transmembrane region" description="Helical" evidence="9">
    <location>
        <begin position="172"/>
        <end position="189"/>
    </location>
</feature>
<comment type="similarity">
    <text evidence="2">Belongs to the AzlC family.</text>
</comment>
<keyword evidence="5 9" id="KW-0812">Transmembrane</keyword>
<dbReference type="InterPro" id="IPR011606">
    <property type="entry name" value="Brnchd-chn_aa_trnsp_permease"/>
</dbReference>
<dbReference type="PANTHER" id="PTHR34979">
    <property type="entry name" value="INNER MEMBRANE PROTEIN YGAZ"/>
    <property type="match status" value="1"/>
</dbReference>